<organism evidence="10 11">
    <name type="scientific">Mikania micrantha</name>
    <name type="common">bitter vine</name>
    <dbReference type="NCBI Taxonomy" id="192012"/>
    <lineage>
        <taxon>Eukaryota</taxon>
        <taxon>Viridiplantae</taxon>
        <taxon>Streptophyta</taxon>
        <taxon>Embryophyta</taxon>
        <taxon>Tracheophyta</taxon>
        <taxon>Spermatophyta</taxon>
        <taxon>Magnoliopsida</taxon>
        <taxon>eudicotyledons</taxon>
        <taxon>Gunneridae</taxon>
        <taxon>Pentapetalae</taxon>
        <taxon>asterids</taxon>
        <taxon>campanulids</taxon>
        <taxon>Asterales</taxon>
        <taxon>Asteraceae</taxon>
        <taxon>Asteroideae</taxon>
        <taxon>Heliantheae alliance</taxon>
        <taxon>Eupatorieae</taxon>
        <taxon>Mikania</taxon>
    </lineage>
</organism>
<keyword evidence="7" id="KW-0378">Hydrolase</keyword>
<dbReference type="PANTHER" id="PTHR33064">
    <property type="entry name" value="POL PROTEIN"/>
    <property type="match status" value="1"/>
</dbReference>
<keyword evidence="8" id="KW-0695">RNA-directed DNA polymerase</keyword>
<evidence type="ECO:0000256" key="4">
    <source>
        <dbReference type="ARBA" id="ARBA00022722"/>
    </source>
</evidence>
<dbReference type="Gene3D" id="3.30.70.270">
    <property type="match status" value="2"/>
</dbReference>
<dbReference type="InterPro" id="IPR051320">
    <property type="entry name" value="Viral_Replic_Matur_Polypro"/>
</dbReference>
<keyword evidence="1" id="KW-0645">Protease</keyword>
<proteinExistence type="predicted"/>
<evidence type="ECO:0000256" key="1">
    <source>
        <dbReference type="ARBA" id="ARBA00022670"/>
    </source>
</evidence>
<dbReference type="Pfam" id="PF17917">
    <property type="entry name" value="RT_RNaseH"/>
    <property type="match status" value="1"/>
</dbReference>
<dbReference type="GO" id="GO:0003964">
    <property type="term" value="F:RNA-directed DNA polymerase activity"/>
    <property type="evidence" value="ECO:0007669"/>
    <property type="project" value="UniProtKB-KW"/>
</dbReference>
<dbReference type="InterPro" id="IPR041373">
    <property type="entry name" value="RT_RNaseH"/>
</dbReference>
<dbReference type="Proteomes" id="UP000326396">
    <property type="component" value="Linkage Group LG10"/>
</dbReference>
<dbReference type="AlphaFoldDB" id="A0A5N6PY56"/>
<reference evidence="10 11" key="1">
    <citation type="submission" date="2019-05" db="EMBL/GenBank/DDBJ databases">
        <title>Mikania micrantha, genome provides insights into the molecular mechanism of rapid growth.</title>
        <authorList>
            <person name="Liu B."/>
        </authorList>
    </citation>
    <scope>NUCLEOTIDE SEQUENCE [LARGE SCALE GENOMIC DNA]</scope>
    <source>
        <strain evidence="10">NLD-2019</strain>
        <tissue evidence="10">Leaf</tissue>
    </source>
</reference>
<keyword evidence="11" id="KW-1185">Reference proteome</keyword>
<dbReference type="OrthoDB" id="1914518at2759"/>
<gene>
    <name evidence="10" type="ORF">E3N88_04996</name>
</gene>
<dbReference type="Gene3D" id="3.30.420.10">
    <property type="entry name" value="Ribonuclease H-like superfamily/Ribonuclease H"/>
    <property type="match status" value="1"/>
</dbReference>
<feature type="domain" description="RNase H type-1" evidence="9">
    <location>
        <begin position="437"/>
        <end position="572"/>
    </location>
</feature>
<keyword evidence="3" id="KW-0548">Nucleotidyltransferase</keyword>
<dbReference type="Gene3D" id="3.10.10.10">
    <property type="entry name" value="HIV Type 1 Reverse Transcriptase, subunit A, domain 1"/>
    <property type="match status" value="1"/>
</dbReference>
<keyword evidence="4" id="KW-0540">Nuclease</keyword>
<dbReference type="FunFam" id="3.10.10.10:FF:000007">
    <property type="entry name" value="Retrovirus-related Pol polyprotein from transposon 17.6-like Protein"/>
    <property type="match status" value="1"/>
</dbReference>
<evidence type="ECO:0000313" key="11">
    <source>
        <dbReference type="Proteomes" id="UP000326396"/>
    </source>
</evidence>
<dbReference type="InterPro" id="IPR002156">
    <property type="entry name" value="RNaseH_domain"/>
</dbReference>
<dbReference type="PANTHER" id="PTHR33064:SF37">
    <property type="entry name" value="RIBONUCLEASE H"/>
    <property type="match status" value="1"/>
</dbReference>
<dbReference type="InterPro" id="IPR000477">
    <property type="entry name" value="RT_dom"/>
</dbReference>
<dbReference type="GO" id="GO:0004523">
    <property type="term" value="F:RNA-DNA hybrid ribonuclease activity"/>
    <property type="evidence" value="ECO:0007669"/>
    <property type="project" value="InterPro"/>
</dbReference>
<sequence>MTKYEDSCLTSMKKSLDTCISSEQCLVSDEFIMKQIQEEIIQEENGEVMGLDPPITWMKQYENGKPKELILPTSEDRRPKQRWAYRATGYGGPLLKVQYYASVLENAVMEEWAFVIISEEVLSEEVYVTTIKESSWRSEVKLPEDQELCYHNWKKEKPKEKEECKLCRSDVRQNIRGKCEICDLIVFMLCLKAYYDEVIQISPKPLTSSTNELVNELMKHCLMLQQEVDRLGQIIQDDEKVVLERERLKLEETEVPIINNDEEKSGFHQVAMDEESIPWTAFITPEGLYEWLVMPFGLKNAPAVFQRKMDECFGAYEDFIAKGGPGVVKTKMKIAVKEIDFLGATIGDRKIKLQSHIIKKIADFRDEDLMTLKGLRSWLGILNYARSYIPNLGRIVGPLYAKTGPNRDKRMKKEHWDLIRKMKAEIERLPEMEIPPIKSYIVIETDGSMEGWGAVCKWKVSKEECRSTEKVCAYASGKFGTLKSTIDAEIYAVMNGLESFKIYYLDKGEVTIRTDCQAIISFYNKSTNNKPSRVRWASFKDFVTGSEVQVKIEHIDGKHNQLADALSRLTAAVCCTEWQEEERPLGIELEMNSCQENGAIFQEWSQGYNKLMLMNEGDCNYSVMKMKALEQLLAKTLSSVINHSVYTVFSTWLPSDCHQYQQNQWKLKDQQRYMTKYEDSCLTSMKKSLDTCTSSEQCLVSDEFIMKQIQEEIIQEENGEVMGLDPPITWMKQYENGKPKELILPISEDRRPKQRWAYRATGYGGPLLKVQYYASVLENGEYVTRDIFPTIIVCQESKSKGVHQYRDFSNHNPPLSRL</sequence>
<dbReference type="Pfam" id="PF00078">
    <property type="entry name" value="RVT_1"/>
    <property type="match status" value="1"/>
</dbReference>
<evidence type="ECO:0000256" key="2">
    <source>
        <dbReference type="ARBA" id="ARBA00022679"/>
    </source>
</evidence>
<dbReference type="GO" id="GO:0004190">
    <property type="term" value="F:aspartic-type endopeptidase activity"/>
    <property type="evidence" value="ECO:0007669"/>
    <property type="project" value="UniProtKB-KW"/>
</dbReference>
<evidence type="ECO:0000259" key="9">
    <source>
        <dbReference type="PROSITE" id="PS50879"/>
    </source>
</evidence>
<keyword evidence="2" id="KW-0808">Transferase</keyword>
<dbReference type="GO" id="GO:0006508">
    <property type="term" value="P:proteolysis"/>
    <property type="evidence" value="ECO:0007669"/>
    <property type="project" value="UniProtKB-KW"/>
</dbReference>
<dbReference type="InterPro" id="IPR043502">
    <property type="entry name" value="DNA/RNA_pol_sf"/>
</dbReference>
<dbReference type="InterPro" id="IPR043128">
    <property type="entry name" value="Rev_trsase/Diguanyl_cyclase"/>
</dbReference>
<evidence type="ECO:0000256" key="8">
    <source>
        <dbReference type="ARBA" id="ARBA00022918"/>
    </source>
</evidence>
<comment type="caution">
    <text evidence="10">The sequence shown here is derived from an EMBL/GenBank/DDBJ whole genome shotgun (WGS) entry which is preliminary data.</text>
</comment>
<evidence type="ECO:0000256" key="3">
    <source>
        <dbReference type="ARBA" id="ARBA00022695"/>
    </source>
</evidence>
<accession>A0A5N6PY56</accession>
<dbReference type="GO" id="GO:0003676">
    <property type="term" value="F:nucleic acid binding"/>
    <property type="evidence" value="ECO:0007669"/>
    <property type="project" value="InterPro"/>
</dbReference>
<evidence type="ECO:0000256" key="7">
    <source>
        <dbReference type="ARBA" id="ARBA00022801"/>
    </source>
</evidence>
<evidence type="ECO:0000313" key="10">
    <source>
        <dbReference type="EMBL" id="KAD7117728.1"/>
    </source>
</evidence>
<protein>
    <recommendedName>
        <fullName evidence="9">RNase H type-1 domain-containing protein</fullName>
    </recommendedName>
</protein>
<keyword evidence="5" id="KW-0064">Aspartyl protease</keyword>
<dbReference type="EMBL" id="SZYD01000002">
    <property type="protein sequence ID" value="KAD7117728.1"/>
    <property type="molecule type" value="Genomic_DNA"/>
</dbReference>
<evidence type="ECO:0000256" key="6">
    <source>
        <dbReference type="ARBA" id="ARBA00022759"/>
    </source>
</evidence>
<dbReference type="InterPro" id="IPR036397">
    <property type="entry name" value="RNaseH_sf"/>
</dbReference>
<evidence type="ECO:0000256" key="5">
    <source>
        <dbReference type="ARBA" id="ARBA00022750"/>
    </source>
</evidence>
<dbReference type="PROSITE" id="PS50879">
    <property type="entry name" value="RNASE_H_1"/>
    <property type="match status" value="1"/>
</dbReference>
<dbReference type="CDD" id="cd01647">
    <property type="entry name" value="RT_LTR"/>
    <property type="match status" value="1"/>
</dbReference>
<dbReference type="SUPFAM" id="SSF56672">
    <property type="entry name" value="DNA/RNA polymerases"/>
    <property type="match status" value="1"/>
</dbReference>
<name>A0A5N6PY56_9ASTR</name>
<keyword evidence="6" id="KW-0255">Endonuclease</keyword>